<dbReference type="SUPFAM" id="SSF46689">
    <property type="entry name" value="Homeodomain-like"/>
    <property type="match status" value="1"/>
</dbReference>
<protein>
    <submittedName>
        <fullName evidence="7">Transposase</fullName>
    </submittedName>
</protein>
<dbReference type="InterPro" id="IPR009057">
    <property type="entry name" value="Homeodomain-like_sf"/>
</dbReference>
<dbReference type="EMBL" id="AP024525">
    <property type="protein sequence ID" value="BCT75991.1"/>
    <property type="molecule type" value="Genomic_DNA"/>
</dbReference>
<dbReference type="Gene3D" id="3.40.50.1390">
    <property type="entry name" value="Resolvase, N-terminal catalytic domain"/>
    <property type="match status" value="1"/>
</dbReference>
<gene>
    <name evidence="7" type="ORF">SCMU_18330</name>
</gene>
<dbReference type="InterPro" id="IPR006119">
    <property type="entry name" value="Resolv_N"/>
</dbReference>
<evidence type="ECO:0000313" key="7">
    <source>
        <dbReference type="EMBL" id="BCT75991.1"/>
    </source>
</evidence>
<dbReference type="PANTHER" id="PTHR30461:SF26">
    <property type="entry name" value="RESOLVASE HOMOLOG YNEB"/>
    <property type="match status" value="1"/>
</dbReference>
<evidence type="ECO:0000259" key="6">
    <source>
        <dbReference type="PROSITE" id="PS51736"/>
    </source>
</evidence>
<dbReference type="Pfam" id="PF00239">
    <property type="entry name" value="Resolvase"/>
    <property type="match status" value="1"/>
</dbReference>
<dbReference type="InterPro" id="IPR036162">
    <property type="entry name" value="Resolvase-like_N_sf"/>
</dbReference>
<comment type="similarity">
    <text evidence="1">Belongs to the site-specific recombinase resolvase family.</text>
</comment>
<proteinExistence type="inferred from homology"/>
<dbReference type="Gene3D" id="1.10.10.60">
    <property type="entry name" value="Homeodomain-like"/>
    <property type="match status" value="1"/>
</dbReference>
<organism evidence="7 8">
    <name type="scientific">Sinomonas cyclohexanicum</name>
    <name type="common">Corynebacterium cyclohexanicum</name>
    <dbReference type="NCBI Taxonomy" id="322009"/>
    <lineage>
        <taxon>Bacteria</taxon>
        <taxon>Bacillati</taxon>
        <taxon>Actinomycetota</taxon>
        <taxon>Actinomycetes</taxon>
        <taxon>Micrococcales</taxon>
        <taxon>Micrococcaceae</taxon>
        <taxon>Sinomonas</taxon>
    </lineage>
</organism>
<evidence type="ECO:0000256" key="1">
    <source>
        <dbReference type="ARBA" id="ARBA00009913"/>
    </source>
</evidence>
<dbReference type="CDD" id="cd00569">
    <property type="entry name" value="HTH_Hin_like"/>
    <property type="match status" value="1"/>
</dbReference>
<sequence>MNATGQRIAYLRVSSEDQNLARQFEAVGDVDKTFQEKTSGGTRAGRRAALAELISYARAGDIVIAASIDRMARSIVDMRQIVDELLHKGVAVQFVKENLTFEPDRQDSFATFQLNIMASFAEFERALIRERQAEGIKAAKARGVYKGRAKSIKPEQLAEASQWLEDGLTKAEAARKLGVDRSTLYRALSAAEAAK</sequence>
<evidence type="ECO:0000313" key="8">
    <source>
        <dbReference type="Proteomes" id="UP001319861"/>
    </source>
</evidence>
<name>A0ABN6FIX4_SINCY</name>
<evidence type="ECO:0000256" key="5">
    <source>
        <dbReference type="PROSITE-ProRule" id="PRU10137"/>
    </source>
</evidence>
<evidence type="ECO:0000256" key="3">
    <source>
        <dbReference type="ARBA" id="ARBA00023125"/>
    </source>
</evidence>
<dbReference type="PROSITE" id="PS51736">
    <property type="entry name" value="RECOMBINASES_3"/>
    <property type="match status" value="1"/>
</dbReference>
<dbReference type="SUPFAM" id="SSF53041">
    <property type="entry name" value="Resolvase-like"/>
    <property type="match status" value="1"/>
</dbReference>
<evidence type="ECO:0000256" key="4">
    <source>
        <dbReference type="ARBA" id="ARBA00023172"/>
    </source>
</evidence>
<keyword evidence="2" id="KW-0229">DNA integration</keyword>
<dbReference type="PANTHER" id="PTHR30461">
    <property type="entry name" value="DNA-INVERTASE FROM LAMBDOID PROPHAGE"/>
    <property type="match status" value="1"/>
</dbReference>
<feature type="active site" description="O-(5'-phospho-DNA)-serine intermediate" evidence="5">
    <location>
        <position position="14"/>
    </location>
</feature>
<dbReference type="CDD" id="cd03768">
    <property type="entry name" value="SR_ResInv"/>
    <property type="match status" value="1"/>
</dbReference>
<dbReference type="Proteomes" id="UP001319861">
    <property type="component" value="Chromosome"/>
</dbReference>
<dbReference type="InterPro" id="IPR050639">
    <property type="entry name" value="SSR_resolvase"/>
</dbReference>
<keyword evidence="8" id="KW-1185">Reference proteome</keyword>
<evidence type="ECO:0000256" key="2">
    <source>
        <dbReference type="ARBA" id="ARBA00022908"/>
    </source>
</evidence>
<dbReference type="SMART" id="SM00857">
    <property type="entry name" value="Resolvase"/>
    <property type="match status" value="1"/>
</dbReference>
<keyword evidence="3" id="KW-0238">DNA-binding</keyword>
<dbReference type="InterPro" id="IPR006118">
    <property type="entry name" value="Recombinase_CS"/>
</dbReference>
<dbReference type="PROSITE" id="PS00397">
    <property type="entry name" value="RECOMBINASES_1"/>
    <property type="match status" value="1"/>
</dbReference>
<dbReference type="PROSITE" id="PS00398">
    <property type="entry name" value="RECOMBINASES_2"/>
    <property type="match status" value="1"/>
</dbReference>
<reference evidence="7 8" key="1">
    <citation type="journal article" date="2021" name="J. Biosci. Bioeng.">
        <title>Identification and characterization of a chc gene cluster responsible for the aromatization pathway of cyclohexanecarboxylate degradation in Sinomonas cyclohexanicum ATCC 51369.</title>
        <authorList>
            <person name="Yamamoto T."/>
            <person name="Hasegawa Y."/>
            <person name="Lau P.C.K."/>
            <person name="Iwaki H."/>
        </authorList>
    </citation>
    <scope>NUCLEOTIDE SEQUENCE [LARGE SCALE GENOMIC DNA]</scope>
    <source>
        <strain evidence="7 8">ATCC 51369</strain>
    </source>
</reference>
<dbReference type="RefSeq" id="WP_229232653.1">
    <property type="nucleotide sequence ID" value="NZ_AP024525.1"/>
</dbReference>
<feature type="domain" description="Resolvase/invertase-type recombinase catalytic" evidence="6">
    <location>
        <begin position="6"/>
        <end position="143"/>
    </location>
</feature>
<keyword evidence="4" id="KW-0233">DNA recombination</keyword>
<accession>A0ABN6FIX4</accession>